<keyword id="KW-0903">Direct protein sequencing</keyword>
<name>Q9TRG9_BOVIN</name>
<accession>Q9TRG9</accession>
<dbReference type="GO" id="GO:0004528">
    <property type="term" value="F:phosphodiesterase I activity"/>
    <property type="evidence" value="ECO:0007669"/>
    <property type="project" value="UniProtKB-EC"/>
</dbReference>
<organism>
    <name type="scientific">Bos taurus</name>
    <name type="common">Bovine</name>
    <dbReference type="NCBI Taxonomy" id="9913"/>
    <lineage>
        <taxon>Eukaryota</taxon>
        <taxon>Metazoa</taxon>
        <taxon>Chordata</taxon>
        <taxon>Craniata</taxon>
        <taxon>Vertebrata</taxon>
        <taxon>Euteleostomi</taxon>
        <taxon>Mammalia</taxon>
        <taxon>Eutheria</taxon>
        <taxon>Laurasiatheria</taxon>
        <taxon>Artiodactyla</taxon>
        <taxon>Ruminantia</taxon>
        <taxon>Pecora</taxon>
        <taxon>Bovidae</taxon>
        <taxon>Bovinae</taxon>
        <taxon>Bos</taxon>
    </lineage>
</organism>
<sequence length="15" mass="1720">KTCGVHSQYLRPAYP</sequence>
<proteinExistence type="evidence at protein level"/>
<protein>
    <submittedName>
        <fullName>Alkaline phosphodiesterase I</fullName>
        <ecNumber>3.1.4.1</ecNumber>
    </submittedName>
</protein>
<reference key="1">
    <citation type="journal article" date="1993" name="Biochem. Mol. Biol. Int.">
        <authorList>
            <person name="Maruyama E."/>
            <person name="Iwamatsu A."/>
            <person name="Takashima S."/>
        </authorList>
    </citation>
    <scope>PROTEIN SEQUENCE</scope>
</reference>
<dbReference type="EC" id="3.1.4.1"/>